<feature type="region of interest" description="Disordered" evidence="2">
    <location>
        <begin position="36"/>
        <end position="87"/>
    </location>
</feature>
<dbReference type="InParanoid" id="A0A2R6QGN3"/>
<name>A0A2R6QGN3_ACTCC</name>
<evidence type="ECO:0000256" key="2">
    <source>
        <dbReference type="SAM" id="MobiDB-lite"/>
    </source>
</evidence>
<sequence length="264" mass="29908">MSRRIKLKKLAPNVKESKGYRSVTKFTPAVKEVVIGEKHPQEVSNASASKKGKSSPFDKGKGPTLPLATQKKAMQKVAKPSSKEAGRTTSVVAIEDTSINPIVALGPKVTILRSNLDGQVAQLRVQNQQAFKELAKVKDEQDVTADKLGKMELLVAELRDREARSKKLDVEEFKSSNEFQDVIEMTSSRYFGEGFDFYKRRLHRHRPDLGIDLEGMGINQDLLEEEEEELEQEEERVEEERRRKRRMATIMTTASLLSCIFLFL</sequence>
<reference evidence="3 4" key="1">
    <citation type="submission" date="2017-07" db="EMBL/GenBank/DDBJ databases">
        <title>An improved, manually edited Actinidia chinensis var. chinensis (kiwifruit) genome highlights the challenges associated with draft genomes and gene prediction in plants.</title>
        <authorList>
            <person name="Pilkington S."/>
            <person name="Crowhurst R."/>
            <person name="Hilario E."/>
            <person name="Nardozza S."/>
            <person name="Fraser L."/>
            <person name="Peng Y."/>
            <person name="Gunaseelan K."/>
            <person name="Simpson R."/>
            <person name="Tahir J."/>
            <person name="Deroles S."/>
            <person name="Templeton K."/>
            <person name="Luo Z."/>
            <person name="Davy M."/>
            <person name="Cheng C."/>
            <person name="Mcneilage M."/>
            <person name="Scaglione D."/>
            <person name="Liu Y."/>
            <person name="Zhang Q."/>
            <person name="Datson P."/>
            <person name="De Silva N."/>
            <person name="Gardiner S."/>
            <person name="Bassett H."/>
            <person name="Chagne D."/>
            <person name="Mccallum J."/>
            <person name="Dzierzon H."/>
            <person name="Deng C."/>
            <person name="Wang Y.-Y."/>
            <person name="Barron N."/>
            <person name="Manako K."/>
            <person name="Bowen J."/>
            <person name="Foster T."/>
            <person name="Erridge Z."/>
            <person name="Tiffin H."/>
            <person name="Waite C."/>
            <person name="Davies K."/>
            <person name="Grierson E."/>
            <person name="Laing W."/>
            <person name="Kirk R."/>
            <person name="Chen X."/>
            <person name="Wood M."/>
            <person name="Montefiori M."/>
            <person name="Brummell D."/>
            <person name="Schwinn K."/>
            <person name="Catanach A."/>
            <person name="Fullerton C."/>
            <person name="Li D."/>
            <person name="Meiyalaghan S."/>
            <person name="Nieuwenhuizen N."/>
            <person name="Read N."/>
            <person name="Prakash R."/>
            <person name="Hunter D."/>
            <person name="Zhang H."/>
            <person name="Mckenzie M."/>
            <person name="Knabel M."/>
            <person name="Harris A."/>
            <person name="Allan A."/>
            <person name="Chen A."/>
            <person name="Janssen B."/>
            <person name="Plunkett B."/>
            <person name="Dwamena C."/>
            <person name="Voogd C."/>
            <person name="Leif D."/>
            <person name="Lafferty D."/>
            <person name="Souleyre E."/>
            <person name="Varkonyi-Gasic E."/>
            <person name="Gambi F."/>
            <person name="Hanley J."/>
            <person name="Yao J.-L."/>
            <person name="Cheung J."/>
            <person name="David K."/>
            <person name="Warren B."/>
            <person name="Marsh K."/>
            <person name="Snowden K."/>
            <person name="Lin-Wang K."/>
            <person name="Brian L."/>
            <person name="Martinez-Sanchez M."/>
            <person name="Wang M."/>
            <person name="Ileperuma N."/>
            <person name="Macnee N."/>
            <person name="Campin R."/>
            <person name="Mcatee P."/>
            <person name="Drummond R."/>
            <person name="Espley R."/>
            <person name="Ireland H."/>
            <person name="Wu R."/>
            <person name="Atkinson R."/>
            <person name="Karunairetnam S."/>
            <person name="Bulley S."/>
            <person name="Chunkath S."/>
            <person name="Hanley Z."/>
            <person name="Storey R."/>
            <person name="Thrimawithana A."/>
            <person name="Thomson S."/>
            <person name="David C."/>
            <person name="Testolin R."/>
        </authorList>
    </citation>
    <scope>NUCLEOTIDE SEQUENCE [LARGE SCALE GENOMIC DNA]</scope>
    <source>
        <strain evidence="4">cv. Red5</strain>
        <tissue evidence="3">Young leaf</tissue>
    </source>
</reference>
<dbReference type="OrthoDB" id="10587523at2759"/>
<dbReference type="Gramene" id="PSS07756">
    <property type="protein sequence ID" value="PSS07756"/>
    <property type="gene ID" value="CEY00_Acc18109"/>
</dbReference>
<organism evidence="3 4">
    <name type="scientific">Actinidia chinensis var. chinensis</name>
    <name type="common">Chinese soft-hair kiwi</name>
    <dbReference type="NCBI Taxonomy" id="1590841"/>
    <lineage>
        <taxon>Eukaryota</taxon>
        <taxon>Viridiplantae</taxon>
        <taxon>Streptophyta</taxon>
        <taxon>Embryophyta</taxon>
        <taxon>Tracheophyta</taxon>
        <taxon>Spermatophyta</taxon>
        <taxon>Magnoliopsida</taxon>
        <taxon>eudicotyledons</taxon>
        <taxon>Gunneridae</taxon>
        <taxon>Pentapetalae</taxon>
        <taxon>asterids</taxon>
        <taxon>Ericales</taxon>
        <taxon>Actinidiaceae</taxon>
        <taxon>Actinidia</taxon>
    </lineage>
</organism>
<evidence type="ECO:0000313" key="4">
    <source>
        <dbReference type="Proteomes" id="UP000241394"/>
    </source>
</evidence>
<dbReference type="Proteomes" id="UP000241394">
    <property type="component" value="Chromosome LG16"/>
</dbReference>
<comment type="caution">
    <text evidence="3">The sequence shown here is derived from an EMBL/GenBank/DDBJ whole genome shotgun (WGS) entry which is preliminary data.</text>
</comment>
<keyword evidence="4" id="KW-1185">Reference proteome</keyword>
<keyword evidence="1" id="KW-0175">Coiled coil</keyword>
<feature type="coiled-coil region" evidence="1">
    <location>
        <begin position="213"/>
        <end position="250"/>
    </location>
</feature>
<protein>
    <submittedName>
        <fullName evidence="3">DNA double-strand break repair Rad50 ATPase</fullName>
    </submittedName>
</protein>
<reference evidence="4" key="2">
    <citation type="journal article" date="2018" name="BMC Genomics">
        <title>A manually annotated Actinidia chinensis var. chinensis (kiwifruit) genome highlights the challenges associated with draft genomes and gene prediction in plants.</title>
        <authorList>
            <person name="Pilkington S.M."/>
            <person name="Crowhurst R."/>
            <person name="Hilario E."/>
            <person name="Nardozza S."/>
            <person name="Fraser L."/>
            <person name="Peng Y."/>
            <person name="Gunaseelan K."/>
            <person name="Simpson R."/>
            <person name="Tahir J."/>
            <person name="Deroles S.C."/>
            <person name="Templeton K."/>
            <person name="Luo Z."/>
            <person name="Davy M."/>
            <person name="Cheng C."/>
            <person name="McNeilage M."/>
            <person name="Scaglione D."/>
            <person name="Liu Y."/>
            <person name="Zhang Q."/>
            <person name="Datson P."/>
            <person name="De Silva N."/>
            <person name="Gardiner S.E."/>
            <person name="Bassett H."/>
            <person name="Chagne D."/>
            <person name="McCallum J."/>
            <person name="Dzierzon H."/>
            <person name="Deng C."/>
            <person name="Wang Y.Y."/>
            <person name="Barron L."/>
            <person name="Manako K."/>
            <person name="Bowen J."/>
            <person name="Foster T.M."/>
            <person name="Erridge Z.A."/>
            <person name="Tiffin H."/>
            <person name="Waite C.N."/>
            <person name="Davies K.M."/>
            <person name="Grierson E.P."/>
            <person name="Laing W.A."/>
            <person name="Kirk R."/>
            <person name="Chen X."/>
            <person name="Wood M."/>
            <person name="Montefiori M."/>
            <person name="Brummell D.A."/>
            <person name="Schwinn K.E."/>
            <person name="Catanach A."/>
            <person name="Fullerton C."/>
            <person name="Li D."/>
            <person name="Meiyalaghan S."/>
            <person name="Nieuwenhuizen N."/>
            <person name="Read N."/>
            <person name="Prakash R."/>
            <person name="Hunter D."/>
            <person name="Zhang H."/>
            <person name="McKenzie M."/>
            <person name="Knabel M."/>
            <person name="Harris A."/>
            <person name="Allan A.C."/>
            <person name="Gleave A."/>
            <person name="Chen A."/>
            <person name="Janssen B.J."/>
            <person name="Plunkett B."/>
            <person name="Ampomah-Dwamena C."/>
            <person name="Voogd C."/>
            <person name="Leif D."/>
            <person name="Lafferty D."/>
            <person name="Souleyre E.J.F."/>
            <person name="Varkonyi-Gasic E."/>
            <person name="Gambi F."/>
            <person name="Hanley J."/>
            <person name="Yao J.L."/>
            <person name="Cheung J."/>
            <person name="David K.M."/>
            <person name="Warren B."/>
            <person name="Marsh K."/>
            <person name="Snowden K.C."/>
            <person name="Lin-Wang K."/>
            <person name="Brian L."/>
            <person name="Martinez-Sanchez M."/>
            <person name="Wang M."/>
            <person name="Ileperuma N."/>
            <person name="Macnee N."/>
            <person name="Campin R."/>
            <person name="McAtee P."/>
            <person name="Drummond R.S.M."/>
            <person name="Espley R.V."/>
            <person name="Ireland H.S."/>
            <person name="Wu R."/>
            <person name="Atkinson R.G."/>
            <person name="Karunairetnam S."/>
            <person name="Bulley S."/>
            <person name="Chunkath S."/>
            <person name="Hanley Z."/>
            <person name="Storey R."/>
            <person name="Thrimawithana A.H."/>
            <person name="Thomson S."/>
            <person name="David C."/>
            <person name="Testolin R."/>
            <person name="Huang H."/>
            <person name="Hellens R.P."/>
            <person name="Schaffer R.J."/>
        </authorList>
    </citation>
    <scope>NUCLEOTIDE SEQUENCE [LARGE SCALE GENOMIC DNA]</scope>
    <source>
        <strain evidence="4">cv. Red5</strain>
    </source>
</reference>
<accession>A0A2R6QGN3</accession>
<dbReference type="AlphaFoldDB" id="A0A2R6QGN3"/>
<evidence type="ECO:0000256" key="1">
    <source>
        <dbReference type="SAM" id="Coils"/>
    </source>
</evidence>
<proteinExistence type="predicted"/>
<gene>
    <name evidence="3" type="ORF">CEY00_Acc18109</name>
</gene>
<dbReference type="EMBL" id="NKQK01000016">
    <property type="protein sequence ID" value="PSS07756.1"/>
    <property type="molecule type" value="Genomic_DNA"/>
</dbReference>
<evidence type="ECO:0000313" key="3">
    <source>
        <dbReference type="EMBL" id="PSS07756.1"/>
    </source>
</evidence>